<name>A0AAV3QUV4_LITER</name>
<keyword evidence="1" id="KW-0812">Transmembrane</keyword>
<protein>
    <submittedName>
        <fullName evidence="2">Uncharacterized protein</fullName>
    </submittedName>
</protein>
<evidence type="ECO:0000256" key="1">
    <source>
        <dbReference type="SAM" id="Phobius"/>
    </source>
</evidence>
<comment type="caution">
    <text evidence="2">The sequence shown here is derived from an EMBL/GenBank/DDBJ whole genome shotgun (WGS) entry which is preliminary data.</text>
</comment>
<sequence length="82" mass="9399">MSSTEIQEFFIGTSLDATPNEFQRAHGIMMLFVVLTDAIFQATLHWIVLLQEFSGSNPFGRIFPHIMSFNIDQDLEDYQIAD</sequence>
<reference evidence="2 3" key="1">
    <citation type="submission" date="2024-01" db="EMBL/GenBank/DDBJ databases">
        <title>The complete chloroplast genome sequence of Lithospermum erythrorhizon: insights into the phylogenetic relationship among Boraginaceae species and the maternal lineages of purple gromwells.</title>
        <authorList>
            <person name="Okada T."/>
            <person name="Watanabe K."/>
        </authorList>
    </citation>
    <scope>NUCLEOTIDE SEQUENCE [LARGE SCALE GENOMIC DNA]</scope>
</reference>
<feature type="transmembrane region" description="Helical" evidence="1">
    <location>
        <begin position="28"/>
        <end position="49"/>
    </location>
</feature>
<accession>A0AAV3QUV4</accession>
<proteinExistence type="predicted"/>
<organism evidence="2 3">
    <name type="scientific">Lithospermum erythrorhizon</name>
    <name type="common">Purple gromwell</name>
    <name type="synonym">Lithospermum officinale var. erythrorhizon</name>
    <dbReference type="NCBI Taxonomy" id="34254"/>
    <lineage>
        <taxon>Eukaryota</taxon>
        <taxon>Viridiplantae</taxon>
        <taxon>Streptophyta</taxon>
        <taxon>Embryophyta</taxon>
        <taxon>Tracheophyta</taxon>
        <taxon>Spermatophyta</taxon>
        <taxon>Magnoliopsida</taxon>
        <taxon>eudicotyledons</taxon>
        <taxon>Gunneridae</taxon>
        <taxon>Pentapetalae</taxon>
        <taxon>asterids</taxon>
        <taxon>lamiids</taxon>
        <taxon>Boraginales</taxon>
        <taxon>Boraginaceae</taxon>
        <taxon>Boraginoideae</taxon>
        <taxon>Lithospermeae</taxon>
        <taxon>Lithospermum</taxon>
    </lineage>
</organism>
<gene>
    <name evidence="2" type="ORF">LIER_22039</name>
</gene>
<keyword evidence="3" id="KW-1185">Reference proteome</keyword>
<evidence type="ECO:0000313" key="3">
    <source>
        <dbReference type="Proteomes" id="UP001454036"/>
    </source>
</evidence>
<dbReference type="EMBL" id="BAABME010005933">
    <property type="protein sequence ID" value="GAA0167011.1"/>
    <property type="molecule type" value="Genomic_DNA"/>
</dbReference>
<keyword evidence="1" id="KW-0472">Membrane</keyword>
<dbReference type="AlphaFoldDB" id="A0AAV3QUV4"/>
<evidence type="ECO:0000313" key="2">
    <source>
        <dbReference type="EMBL" id="GAA0167011.1"/>
    </source>
</evidence>
<dbReference type="Proteomes" id="UP001454036">
    <property type="component" value="Unassembled WGS sequence"/>
</dbReference>
<keyword evidence="1" id="KW-1133">Transmembrane helix</keyword>